<evidence type="ECO:0000313" key="2">
    <source>
        <dbReference type="Proteomes" id="UP000281118"/>
    </source>
</evidence>
<sequence>MNHQKAGVLYRALSWSPDGRLLAEDPPRLNRVPMEGLNFLLGLAFKSVTQVPTWYIGLYEGDYTPDGSETAATIASLATECTAYTGSRKEFDEGAVSGGSVSNAASLSEFVFTADKTVMGAFMVSASAKGSTAGVLLSVVRFASPKVQANGSKLQIFAGPTATPTP</sequence>
<dbReference type="Proteomes" id="UP000281118">
    <property type="component" value="Unassembled WGS sequence"/>
</dbReference>
<reference evidence="1 2" key="1">
    <citation type="submission" date="2018-12" db="EMBL/GenBank/DDBJ databases">
        <title>The genome sequences of Variovorax guangxiensis DSM 27352.</title>
        <authorList>
            <person name="Gao J."/>
            <person name="Sun J."/>
        </authorList>
    </citation>
    <scope>NUCLEOTIDE SEQUENCE [LARGE SCALE GENOMIC DNA]</scope>
    <source>
        <strain evidence="1 2">DSM 27352</strain>
    </source>
</reference>
<dbReference type="RefSeq" id="WP_126022823.1">
    <property type="nucleotide sequence ID" value="NZ_RXFT01000006.1"/>
</dbReference>
<dbReference type="AlphaFoldDB" id="A0A3S0XSX9"/>
<accession>A0A3S0XSX9</accession>
<gene>
    <name evidence="1" type="ORF">EJP67_16625</name>
</gene>
<proteinExistence type="predicted"/>
<dbReference type="OrthoDB" id="8811205at2"/>
<evidence type="ECO:0008006" key="3">
    <source>
        <dbReference type="Google" id="ProtNLM"/>
    </source>
</evidence>
<protein>
    <recommendedName>
        <fullName evidence="3">Phage tail protein</fullName>
    </recommendedName>
</protein>
<comment type="caution">
    <text evidence="1">The sequence shown here is derived from an EMBL/GenBank/DDBJ whole genome shotgun (WGS) entry which is preliminary data.</text>
</comment>
<name>A0A3S0XSX9_9BURK</name>
<evidence type="ECO:0000313" key="1">
    <source>
        <dbReference type="EMBL" id="RUR68688.1"/>
    </source>
</evidence>
<dbReference type="EMBL" id="RXFT01000006">
    <property type="protein sequence ID" value="RUR68688.1"/>
    <property type="molecule type" value="Genomic_DNA"/>
</dbReference>
<organism evidence="1 2">
    <name type="scientific">Variovorax guangxiensis</name>
    <dbReference type="NCBI Taxonomy" id="1775474"/>
    <lineage>
        <taxon>Bacteria</taxon>
        <taxon>Pseudomonadati</taxon>
        <taxon>Pseudomonadota</taxon>
        <taxon>Betaproteobacteria</taxon>
        <taxon>Burkholderiales</taxon>
        <taxon>Comamonadaceae</taxon>
        <taxon>Variovorax</taxon>
    </lineage>
</organism>